<evidence type="ECO:0000256" key="3">
    <source>
        <dbReference type="ARBA" id="ARBA00022946"/>
    </source>
</evidence>
<evidence type="ECO:0000313" key="6">
    <source>
        <dbReference type="EMBL" id="OXA51930.1"/>
    </source>
</evidence>
<comment type="similarity">
    <text evidence="2">Belongs to the ATP11 family.</text>
</comment>
<accession>A0A226E3S2</accession>
<proteinExistence type="inferred from homology"/>
<dbReference type="STRING" id="158441.A0A226E3S2"/>
<feature type="compositionally biased region" description="Polar residues" evidence="5">
    <location>
        <begin position="153"/>
        <end position="171"/>
    </location>
</feature>
<dbReference type="EMBL" id="LNIX01000007">
    <property type="protein sequence ID" value="OXA51930.1"/>
    <property type="molecule type" value="Genomic_DNA"/>
</dbReference>
<evidence type="ECO:0000256" key="2">
    <source>
        <dbReference type="ARBA" id="ARBA00009116"/>
    </source>
</evidence>
<dbReference type="InterPro" id="IPR010591">
    <property type="entry name" value="ATP11"/>
</dbReference>
<reference evidence="6 7" key="1">
    <citation type="submission" date="2015-12" db="EMBL/GenBank/DDBJ databases">
        <title>The genome of Folsomia candida.</title>
        <authorList>
            <person name="Faddeeva A."/>
            <person name="Derks M.F."/>
            <person name="Anvar Y."/>
            <person name="Smit S."/>
            <person name="Van Straalen N."/>
            <person name="Roelofs D."/>
        </authorList>
    </citation>
    <scope>NUCLEOTIDE SEQUENCE [LARGE SCALE GENOMIC DNA]</scope>
    <source>
        <strain evidence="6 7">VU population</strain>
        <tissue evidence="6">Whole body</tissue>
    </source>
</reference>
<dbReference type="Proteomes" id="UP000198287">
    <property type="component" value="Unassembled WGS sequence"/>
</dbReference>
<comment type="subcellular location">
    <subcellularLocation>
        <location evidence="1">Mitochondrion</location>
    </subcellularLocation>
</comment>
<sequence length="329" mass="37936">MIPNPVKNGIMIHRNNLAKLFSPSSRGELLTPTGGTVTHAYFHYQHLHHRQNSAGTRNSLQTFCCSRQLHVPSGPFNNSGTEQTSDRERSNNQASNSSSSSQNAEIKSKLEALKEKLSENAYFEKYKDKFQQMELTSPRELLAKLEQLDSKISGGSNKGQPNKQVGKQAFPQSRSTDHFLLNDVMELSRIKDLDRDDIIFFLLPLPREHGYEFLFVQFMNNAFHFTPLIAYQTHKENAPECLRLIQYTDLQSSKDLVLMRGEFDKNLMSTKDAHILAVQVNFYYGETSDSRKNLLESFFRKPDSFQHMDLIDELKKLQETHPHLFEFEE</sequence>
<gene>
    <name evidence="6" type="ORF">Fcan01_13641</name>
</gene>
<dbReference type="OrthoDB" id="16535at2759"/>
<keyword evidence="4" id="KW-0496">Mitochondrion</keyword>
<evidence type="ECO:0000256" key="5">
    <source>
        <dbReference type="SAM" id="MobiDB-lite"/>
    </source>
</evidence>
<evidence type="ECO:0000256" key="4">
    <source>
        <dbReference type="ARBA" id="ARBA00023128"/>
    </source>
</evidence>
<comment type="caution">
    <text evidence="6">The sequence shown here is derived from an EMBL/GenBank/DDBJ whole genome shotgun (WGS) entry which is preliminary data.</text>
</comment>
<dbReference type="PANTHER" id="PTHR13126">
    <property type="entry name" value="CHAPERONE ATP11"/>
    <property type="match status" value="1"/>
</dbReference>
<keyword evidence="3" id="KW-0809">Transit peptide</keyword>
<dbReference type="GO" id="GO:0005739">
    <property type="term" value="C:mitochondrion"/>
    <property type="evidence" value="ECO:0007669"/>
    <property type="project" value="UniProtKB-SubCell"/>
</dbReference>
<dbReference type="Pfam" id="PF06644">
    <property type="entry name" value="ATP11"/>
    <property type="match status" value="1"/>
</dbReference>
<organism evidence="6 7">
    <name type="scientific">Folsomia candida</name>
    <name type="common">Springtail</name>
    <dbReference type="NCBI Taxonomy" id="158441"/>
    <lineage>
        <taxon>Eukaryota</taxon>
        <taxon>Metazoa</taxon>
        <taxon>Ecdysozoa</taxon>
        <taxon>Arthropoda</taxon>
        <taxon>Hexapoda</taxon>
        <taxon>Collembola</taxon>
        <taxon>Entomobryomorpha</taxon>
        <taxon>Isotomoidea</taxon>
        <taxon>Isotomidae</taxon>
        <taxon>Proisotominae</taxon>
        <taxon>Folsomia</taxon>
    </lineage>
</organism>
<dbReference type="AlphaFoldDB" id="A0A226E3S2"/>
<evidence type="ECO:0000313" key="7">
    <source>
        <dbReference type="Proteomes" id="UP000198287"/>
    </source>
</evidence>
<feature type="compositionally biased region" description="Low complexity" evidence="5">
    <location>
        <begin position="91"/>
        <end position="105"/>
    </location>
</feature>
<dbReference type="GO" id="GO:0033615">
    <property type="term" value="P:mitochondrial proton-transporting ATP synthase complex assembly"/>
    <property type="evidence" value="ECO:0007669"/>
    <property type="project" value="TreeGrafter"/>
</dbReference>
<keyword evidence="7" id="KW-1185">Reference proteome</keyword>
<name>A0A226E3S2_FOLCA</name>
<dbReference type="PANTHER" id="PTHR13126:SF0">
    <property type="entry name" value="ATP SYNTHASE MITOCHONDRIAL F1 COMPLEX ASSEMBLY FACTOR 1"/>
    <property type="match status" value="1"/>
</dbReference>
<evidence type="ECO:0000256" key="1">
    <source>
        <dbReference type="ARBA" id="ARBA00004173"/>
    </source>
</evidence>
<feature type="region of interest" description="Disordered" evidence="5">
    <location>
        <begin position="71"/>
        <end position="106"/>
    </location>
</feature>
<feature type="region of interest" description="Disordered" evidence="5">
    <location>
        <begin position="151"/>
        <end position="171"/>
    </location>
</feature>
<protein>
    <submittedName>
        <fullName evidence="6">ATP synthase mitochondrial F1 complex assembly factor 1</fullName>
    </submittedName>
</protein>